<keyword evidence="3" id="KW-1185">Reference proteome</keyword>
<dbReference type="PROSITE" id="PS51704">
    <property type="entry name" value="GP_PDE"/>
    <property type="match status" value="1"/>
</dbReference>
<dbReference type="GeneID" id="301328022"/>
<dbReference type="PANTHER" id="PTHR46211">
    <property type="entry name" value="GLYCEROPHOSPHORYL DIESTER PHOSPHODIESTERASE"/>
    <property type="match status" value="1"/>
</dbReference>
<evidence type="ECO:0000259" key="1">
    <source>
        <dbReference type="PROSITE" id="PS51704"/>
    </source>
</evidence>
<dbReference type="EC" id="3.1.4.46" evidence="2"/>
<comment type="caution">
    <text evidence="2">The sequence shown here is derived from an EMBL/GenBank/DDBJ whole genome shotgun (WGS) entry which is preliminary data.</text>
</comment>
<evidence type="ECO:0000313" key="3">
    <source>
        <dbReference type="Proteomes" id="UP001226720"/>
    </source>
</evidence>
<dbReference type="PANTHER" id="PTHR46211:SF1">
    <property type="entry name" value="GLYCEROPHOSPHODIESTER PHOSPHODIESTERASE, CYTOPLASMIC"/>
    <property type="match status" value="1"/>
</dbReference>
<dbReference type="Gene3D" id="3.20.20.190">
    <property type="entry name" value="Phosphatidylinositol (PI) phosphodiesterase"/>
    <property type="match status" value="1"/>
</dbReference>
<feature type="domain" description="GP-PDE" evidence="1">
    <location>
        <begin position="5"/>
        <end position="241"/>
    </location>
</feature>
<gene>
    <name evidence="2" type="ORF">QO000_003242</name>
</gene>
<accession>A0ABU0K4H2</accession>
<protein>
    <submittedName>
        <fullName evidence="2">Glycerophosphoryl diester phosphodiesterase</fullName>
        <ecNumber evidence="2">3.1.4.46</ecNumber>
    </submittedName>
</protein>
<evidence type="ECO:0000313" key="2">
    <source>
        <dbReference type="EMBL" id="MDQ0484258.1"/>
    </source>
</evidence>
<reference evidence="2" key="1">
    <citation type="submission" date="2023-07" db="EMBL/GenBank/DDBJ databases">
        <title>Genomic Encyclopedia of Type Strains, Phase IV (KMG-IV): sequencing the most valuable type-strain genomes for metagenomic binning, comparative biology and taxonomic classification.</title>
        <authorList>
            <person name="Goeker M."/>
        </authorList>
    </citation>
    <scope>NUCLEOTIDE SEQUENCE [LARGE SCALE GENOMIC DNA]</scope>
    <source>
        <strain evidence="2">JSM 076093</strain>
    </source>
</reference>
<dbReference type="Pfam" id="PF03009">
    <property type="entry name" value="GDPD"/>
    <property type="match status" value="1"/>
</dbReference>
<dbReference type="EMBL" id="JAUSWM010000006">
    <property type="protein sequence ID" value="MDQ0484258.1"/>
    <property type="molecule type" value="Genomic_DNA"/>
</dbReference>
<dbReference type="RefSeq" id="WP_301552370.1">
    <property type="nucleotide sequence ID" value="NZ_JAQRMZ010000007.1"/>
</dbReference>
<dbReference type="SUPFAM" id="SSF51695">
    <property type="entry name" value="PLC-like phosphodiesterases"/>
    <property type="match status" value="1"/>
</dbReference>
<proteinExistence type="predicted"/>
<dbReference type="InterPro" id="IPR030395">
    <property type="entry name" value="GP_PDE_dom"/>
</dbReference>
<dbReference type="Proteomes" id="UP001226720">
    <property type="component" value="Unassembled WGS sequence"/>
</dbReference>
<name>A0ABU0K4H2_9BACL</name>
<keyword evidence="2" id="KW-0378">Hydrolase</keyword>
<sequence length="241" mass="26983">MASSLTIFGHRGSSGTHPENTLISFQAANKAGANGIELDVQLTKDGVPVVIHDERVDRTTNGVGWVKDYLYHELIRLDAGHSFSSRFQGTSIPSLKEVLEWITSTSLALNIELKTGYVSYDGIEDKVLSLLNHYQLKDRCIISSFNHYSVKNVTQKDSHIETAILLMEKLVEPWNYLKSVGAHGLHIEWQAIDEYLMAHTQKRGIPVRAFTLNERKEILKAQKLGCDAIFTDFPASSIQSL</sequence>
<dbReference type="GO" id="GO:0008889">
    <property type="term" value="F:glycerophosphodiester phosphodiesterase activity"/>
    <property type="evidence" value="ECO:0007669"/>
    <property type="project" value="UniProtKB-EC"/>
</dbReference>
<dbReference type="InterPro" id="IPR017946">
    <property type="entry name" value="PLC-like_Pdiesterase_TIM-brl"/>
</dbReference>
<organism evidence="2 3">
    <name type="scientific">Guptibacillus hwajinpoensis</name>
    <dbReference type="NCBI Taxonomy" id="208199"/>
    <lineage>
        <taxon>Bacteria</taxon>
        <taxon>Bacillati</taxon>
        <taxon>Bacillota</taxon>
        <taxon>Bacilli</taxon>
        <taxon>Bacillales</taxon>
        <taxon>Guptibacillaceae</taxon>
        <taxon>Guptibacillus</taxon>
    </lineage>
</organism>
<dbReference type="CDD" id="cd08563">
    <property type="entry name" value="GDPD_TtGDE_like"/>
    <property type="match status" value="1"/>
</dbReference>